<reference evidence="2 3" key="1">
    <citation type="submission" date="2019-03" db="EMBL/GenBank/DDBJ databases">
        <title>Draft genome of Massilia hortus sp. nov., a novel bacterial species of the Oxalobacteraceae family.</title>
        <authorList>
            <person name="Peta V."/>
            <person name="Raths R."/>
            <person name="Bucking H."/>
        </authorList>
    </citation>
    <scope>NUCLEOTIDE SEQUENCE [LARGE SCALE GENOMIC DNA]</scope>
    <source>
        <strain evidence="2 3">ONC3</strain>
    </source>
</reference>
<evidence type="ECO:0000256" key="1">
    <source>
        <dbReference type="SAM" id="Phobius"/>
    </source>
</evidence>
<dbReference type="AlphaFoldDB" id="A0A4Y9T7W5"/>
<keyword evidence="1" id="KW-0812">Transmembrane</keyword>
<accession>A0A4Y9T7W5</accession>
<proteinExistence type="predicted"/>
<evidence type="ECO:0000313" key="3">
    <source>
        <dbReference type="Proteomes" id="UP000297258"/>
    </source>
</evidence>
<organism evidence="2 3">
    <name type="scientific">Massilia horti</name>
    <dbReference type="NCBI Taxonomy" id="2562153"/>
    <lineage>
        <taxon>Bacteria</taxon>
        <taxon>Pseudomonadati</taxon>
        <taxon>Pseudomonadota</taxon>
        <taxon>Betaproteobacteria</taxon>
        <taxon>Burkholderiales</taxon>
        <taxon>Oxalobacteraceae</taxon>
        <taxon>Telluria group</taxon>
        <taxon>Massilia</taxon>
    </lineage>
</organism>
<name>A0A4Y9T7W5_9BURK</name>
<sequence length="61" mass="6827">MLCFGPFNFLFFVSESRDPATLARLDALLGNPLALAMLSVGLLLARWVWRDPPVVRCCMQS</sequence>
<dbReference type="Proteomes" id="UP000297258">
    <property type="component" value="Unassembled WGS sequence"/>
</dbReference>
<comment type="caution">
    <text evidence="2">The sequence shown here is derived from an EMBL/GenBank/DDBJ whole genome shotgun (WGS) entry which is preliminary data.</text>
</comment>
<evidence type="ECO:0000313" key="2">
    <source>
        <dbReference type="EMBL" id="TFW33589.1"/>
    </source>
</evidence>
<keyword evidence="1" id="KW-0472">Membrane</keyword>
<dbReference type="RefSeq" id="WP_135188888.1">
    <property type="nucleotide sequence ID" value="NZ_SPUM01000038.1"/>
</dbReference>
<keyword evidence="1" id="KW-1133">Transmembrane helix</keyword>
<protein>
    <submittedName>
        <fullName evidence="2">Uncharacterized protein</fullName>
    </submittedName>
</protein>
<feature type="transmembrane region" description="Helical" evidence="1">
    <location>
        <begin position="32"/>
        <end position="49"/>
    </location>
</feature>
<dbReference type="EMBL" id="SPUM01000038">
    <property type="protein sequence ID" value="TFW33589.1"/>
    <property type="molecule type" value="Genomic_DNA"/>
</dbReference>
<keyword evidence="3" id="KW-1185">Reference proteome</keyword>
<dbReference type="OrthoDB" id="9981243at2"/>
<gene>
    <name evidence="2" type="ORF">E4O92_06230</name>
</gene>